<accession>A0A4R5KZX1</accession>
<dbReference type="InterPro" id="IPR036237">
    <property type="entry name" value="Xyl_isomerase-like_sf"/>
</dbReference>
<comment type="caution">
    <text evidence="4">The sequence shown here is derived from an EMBL/GenBank/DDBJ whole genome shotgun (WGS) entry which is preliminary data.</text>
</comment>
<evidence type="ECO:0000256" key="2">
    <source>
        <dbReference type="SAM" id="MobiDB-lite"/>
    </source>
</evidence>
<dbReference type="Pfam" id="PF01261">
    <property type="entry name" value="AP_endonuc_2"/>
    <property type="match status" value="1"/>
</dbReference>
<protein>
    <submittedName>
        <fullName evidence="4">Sugar phosphate isomerase/epimerase</fullName>
    </submittedName>
</protein>
<dbReference type="EMBL" id="SMRU01000001">
    <property type="protein sequence ID" value="TDG01684.1"/>
    <property type="molecule type" value="Genomic_DNA"/>
</dbReference>
<dbReference type="AlphaFoldDB" id="A0A4R5KZX1"/>
<dbReference type="GO" id="GO:0016853">
    <property type="term" value="F:isomerase activity"/>
    <property type="evidence" value="ECO:0007669"/>
    <property type="project" value="UniProtKB-KW"/>
</dbReference>
<dbReference type="Gene3D" id="3.20.20.150">
    <property type="entry name" value="Divalent-metal-dependent TIM barrel enzymes"/>
    <property type="match status" value="1"/>
</dbReference>
<evidence type="ECO:0000256" key="1">
    <source>
        <dbReference type="ARBA" id="ARBA00023277"/>
    </source>
</evidence>
<feature type="region of interest" description="Disordered" evidence="2">
    <location>
        <begin position="392"/>
        <end position="411"/>
    </location>
</feature>
<reference evidence="4 5" key="1">
    <citation type="submission" date="2019-03" db="EMBL/GenBank/DDBJ databases">
        <title>Whole genome sequence of Arthrobacter sp JH1-1.</title>
        <authorList>
            <person name="Trinh H.N."/>
        </authorList>
    </citation>
    <scope>NUCLEOTIDE SEQUENCE [LARGE SCALE GENOMIC DNA]</scope>
    <source>
        <strain evidence="4 5">JH1-1</strain>
    </source>
</reference>
<evidence type="ECO:0000313" key="4">
    <source>
        <dbReference type="EMBL" id="TDG01684.1"/>
    </source>
</evidence>
<dbReference type="PANTHER" id="PTHR12110:SF53">
    <property type="entry name" value="BLR5974 PROTEIN"/>
    <property type="match status" value="1"/>
</dbReference>
<evidence type="ECO:0000259" key="3">
    <source>
        <dbReference type="Pfam" id="PF01261"/>
    </source>
</evidence>
<keyword evidence="4" id="KW-0413">Isomerase</keyword>
<feature type="domain" description="Xylose isomerase-like TIM barrel" evidence="3">
    <location>
        <begin position="91"/>
        <end position="310"/>
    </location>
</feature>
<dbReference type="PANTHER" id="PTHR12110">
    <property type="entry name" value="HYDROXYPYRUVATE ISOMERASE"/>
    <property type="match status" value="1"/>
</dbReference>
<dbReference type="OrthoDB" id="4902096at2"/>
<proteinExistence type="predicted"/>
<dbReference type="InterPro" id="IPR013022">
    <property type="entry name" value="Xyl_isomerase-like_TIM-brl"/>
</dbReference>
<gene>
    <name evidence="4" type="ORF">E1809_00940</name>
</gene>
<sequence length="411" mass="45115">MGPPQLFTASFWTRQCPVTLPLAFMKRLTFDRENPPFRKTSYECIFTIMTQITQLLPDMRLPGTGQMPATRLGVQFTRYPGYEDRPLLDSFRAAVDDGFTLVVLNSIAAELSAGNTADLRDVADAARQAGVELQLGLGCAGPFGDPATVRESLLEALLCGTELGIKEFFVYTRSVREGAEEQGRFLDHPAQLRLIRANLEALGSAALSAKARINVKTHEDLASSEVLALVRELDPAVFGIGLDVANLVVRGEDPVDVARTLGTHVRMTHLEDAVLFPVQEGYRRRLTAIGEGVFDWDGILRNLLDAGVRDFTLEQHRGKFDTPVFDRSWFDHEPHLDAAGLAQVARLGVATHDGVARGRFPALADWDEEPGAAERRRQLLHSASTLRRLLTSIGAGANEPAPTQPGEERLP</sequence>
<organism evidence="4 5">
    <name type="scientific">Arthrobacter terricola</name>
    <dbReference type="NCBI Taxonomy" id="2547396"/>
    <lineage>
        <taxon>Bacteria</taxon>
        <taxon>Bacillati</taxon>
        <taxon>Actinomycetota</taxon>
        <taxon>Actinomycetes</taxon>
        <taxon>Micrococcales</taxon>
        <taxon>Micrococcaceae</taxon>
        <taxon>Arthrobacter</taxon>
    </lineage>
</organism>
<keyword evidence="5" id="KW-1185">Reference proteome</keyword>
<name>A0A4R5KZX1_9MICC</name>
<keyword evidence="1" id="KW-0119">Carbohydrate metabolism</keyword>
<dbReference type="Proteomes" id="UP000295511">
    <property type="component" value="Unassembled WGS sequence"/>
</dbReference>
<dbReference type="InterPro" id="IPR050312">
    <property type="entry name" value="IolE/XylAMocC-like"/>
</dbReference>
<dbReference type="SUPFAM" id="SSF51658">
    <property type="entry name" value="Xylose isomerase-like"/>
    <property type="match status" value="1"/>
</dbReference>
<evidence type="ECO:0000313" key="5">
    <source>
        <dbReference type="Proteomes" id="UP000295511"/>
    </source>
</evidence>